<comment type="caution">
    <text evidence="1">The sequence shown here is derived from an EMBL/GenBank/DDBJ whole genome shotgun (WGS) entry which is preliminary data.</text>
</comment>
<accession>A0A5C6UVU7</accession>
<organism evidence="1 2">
    <name type="scientific">Luteibaculum oceani</name>
    <dbReference type="NCBI Taxonomy" id="1294296"/>
    <lineage>
        <taxon>Bacteria</taxon>
        <taxon>Pseudomonadati</taxon>
        <taxon>Bacteroidota</taxon>
        <taxon>Flavobacteriia</taxon>
        <taxon>Flavobacteriales</taxon>
        <taxon>Luteibaculaceae</taxon>
        <taxon>Luteibaculum</taxon>
    </lineage>
</organism>
<dbReference type="AlphaFoldDB" id="A0A5C6UVU7"/>
<evidence type="ECO:0000313" key="1">
    <source>
        <dbReference type="EMBL" id="TXC76256.1"/>
    </source>
</evidence>
<dbReference type="EMBL" id="VORB01000010">
    <property type="protein sequence ID" value="TXC76256.1"/>
    <property type="molecule type" value="Genomic_DNA"/>
</dbReference>
<evidence type="ECO:0000313" key="2">
    <source>
        <dbReference type="Proteomes" id="UP000321168"/>
    </source>
</evidence>
<dbReference type="OrthoDB" id="282517at2"/>
<proteinExistence type="predicted"/>
<reference evidence="1 2" key="1">
    <citation type="submission" date="2019-08" db="EMBL/GenBank/DDBJ databases">
        <title>Genome of Luteibaculum oceani JCM 18817.</title>
        <authorList>
            <person name="Bowman J.P."/>
        </authorList>
    </citation>
    <scope>NUCLEOTIDE SEQUENCE [LARGE SCALE GENOMIC DNA]</scope>
    <source>
        <strain evidence="1 2">JCM 18817</strain>
    </source>
</reference>
<protein>
    <submittedName>
        <fullName evidence="1">Uncharacterized protein</fullName>
    </submittedName>
</protein>
<dbReference type="Proteomes" id="UP000321168">
    <property type="component" value="Unassembled WGS sequence"/>
</dbReference>
<keyword evidence="2" id="KW-1185">Reference proteome</keyword>
<gene>
    <name evidence="1" type="ORF">FRX97_10950</name>
</gene>
<sequence length="132" mass="15214">MEKYTQCGNTSKVQMEFLQHLQNGSLPISEFTHHAHIELAWIMLQANPVQDAMEKVSQIILNYVKKLGAAAKFNRALTQNSVLLISKRMHKDLDFEGFKRNNEDLFDDFKKALMLFSLEGSDNRTNTIQILK</sequence>
<name>A0A5C6UVU7_9FLAO</name>